<evidence type="ECO:0000313" key="1">
    <source>
        <dbReference type="EMBL" id="KAJ0094397.1"/>
    </source>
</evidence>
<reference evidence="2" key="1">
    <citation type="journal article" date="2023" name="G3 (Bethesda)">
        <title>Genome assembly and association tests identify interacting loci associated with vigor, precocity, and sex in interspecific pistachio rootstocks.</title>
        <authorList>
            <person name="Palmer W."/>
            <person name="Jacygrad E."/>
            <person name="Sagayaradj S."/>
            <person name="Cavanaugh K."/>
            <person name="Han R."/>
            <person name="Bertier L."/>
            <person name="Beede B."/>
            <person name="Kafkas S."/>
            <person name="Golino D."/>
            <person name="Preece J."/>
            <person name="Michelmore R."/>
        </authorList>
    </citation>
    <scope>NUCLEOTIDE SEQUENCE [LARGE SCALE GENOMIC DNA]</scope>
</reference>
<evidence type="ECO:0000313" key="2">
    <source>
        <dbReference type="Proteomes" id="UP001164250"/>
    </source>
</evidence>
<dbReference type="EMBL" id="CM047902">
    <property type="protein sequence ID" value="KAJ0094397.1"/>
    <property type="molecule type" value="Genomic_DNA"/>
</dbReference>
<comment type="caution">
    <text evidence="1">The sequence shown here is derived from an EMBL/GenBank/DDBJ whole genome shotgun (WGS) entry which is preliminary data.</text>
</comment>
<dbReference type="Proteomes" id="UP001164250">
    <property type="component" value="Chromosome 6"/>
</dbReference>
<proteinExistence type="predicted"/>
<gene>
    <name evidence="1" type="ORF">Patl1_15439</name>
</gene>
<organism evidence="1 2">
    <name type="scientific">Pistacia atlantica</name>
    <dbReference type="NCBI Taxonomy" id="434234"/>
    <lineage>
        <taxon>Eukaryota</taxon>
        <taxon>Viridiplantae</taxon>
        <taxon>Streptophyta</taxon>
        <taxon>Embryophyta</taxon>
        <taxon>Tracheophyta</taxon>
        <taxon>Spermatophyta</taxon>
        <taxon>Magnoliopsida</taxon>
        <taxon>eudicotyledons</taxon>
        <taxon>Gunneridae</taxon>
        <taxon>Pentapetalae</taxon>
        <taxon>rosids</taxon>
        <taxon>malvids</taxon>
        <taxon>Sapindales</taxon>
        <taxon>Anacardiaceae</taxon>
        <taxon>Pistacia</taxon>
    </lineage>
</organism>
<protein>
    <submittedName>
        <fullName evidence="1">Uncharacterized protein</fullName>
    </submittedName>
</protein>
<sequence length="116" mass="13334">MIEDIDDENFKTTFKIVEGQLLKYKNFHYYVQATPKGDGSLVHWTYNYEKANKDVPEPNGVLQLAIDVTIDINAHLTKNPEAGHARMQRATWPCHHVLPRLAAATMSPTDRERTRE</sequence>
<name>A0ACC1B645_9ROSI</name>
<accession>A0ACC1B645</accession>
<keyword evidence="2" id="KW-1185">Reference proteome</keyword>